<keyword evidence="5" id="KW-0391">Immunity</keyword>
<dbReference type="Gene3D" id="2.40.10.10">
    <property type="entry name" value="Trypsin-like serine proteases"/>
    <property type="match status" value="1"/>
</dbReference>
<evidence type="ECO:0000256" key="2">
    <source>
        <dbReference type="ARBA" id="ARBA00022525"/>
    </source>
</evidence>
<evidence type="ECO:0000256" key="9">
    <source>
        <dbReference type="SAM" id="MobiDB-lite"/>
    </source>
</evidence>
<sequence length="370" mass="41158">MRKSLLLSSSASGRHNMGPSPYSVMRNLTTAIPEPDKHLDVFAIGLGDASKEELDRISSQRAEQRSFYLPDYSALDRVLPEASPDSCGIRGEKTFQYKRVFGGVSARDKQWPWQVLLKMKSDGSWEPNGGGSIISRRWVLTAAHVLMCTDVVCGAADVTVVAGITRRTDSQGSNLVVEEVIVHEMYKDNKSYIYDIGLLKLKEDIVFGERKRPVCLPCTADLSQVLSLPALDWRSRCEHQDLIFTGRGGEDYRTVNGFVTGWGRIKKHRDMEDNLQYGSITVQSREKCGTILPDVPFTAEKLCANGNNVDACRGDSGGPFVIKRNGRWIQIGIVSYGDKDCTKGSTGFYVNVARMMEWIRGKVGEDLQFA</sequence>
<dbReference type="SUPFAM" id="SSF50494">
    <property type="entry name" value="Trypsin-like serine proteases"/>
    <property type="match status" value="1"/>
</dbReference>
<feature type="domain" description="Peptidase S1" evidence="11">
    <location>
        <begin position="100"/>
        <end position="364"/>
    </location>
</feature>
<comment type="subcellular location">
    <subcellularLocation>
        <location evidence="1">Secreted</location>
    </subcellularLocation>
</comment>
<evidence type="ECO:0000256" key="5">
    <source>
        <dbReference type="ARBA" id="ARBA00022859"/>
    </source>
</evidence>
<keyword evidence="6" id="KW-1015">Disulfide bond</keyword>
<comment type="similarity">
    <text evidence="8">Belongs to the peptidase S1 family. CLIP subfamily.</text>
</comment>
<evidence type="ECO:0000313" key="12">
    <source>
        <dbReference type="EMBL" id="MBN3315116.1"/>
    </source>
</evidence>
<evidence type="ECO:0000256" key="3">
    <source>
        <dbReference type="ARBA" id="ARBA00022588"/>
    </source>
</evidence>
<dbReference type="CDD" id="cd00190">
    <property type="entry name" value="Tryp_SPc"/>
    <property type="match status" value="1"/>
</dbReference>
<dbReference type="EMBL" id="JAAWVO010019617">
    <property type="protein sequence ID" value="MBN3315116.1"/>
    <property type="molecule type" value="Genomic_DNA"/>
</dbReference>
<dbReference type="FunFam" id="2.40.10.10:FF:000068">
    <property type="entry name" value="transmembrane protease serine 2"/>
    <property type="match status" value="1"/>
</dbReference>
<accession>A0A8J7T9Y3</accession>
<keyword evidence="13" id="KW-1185">Reference proteome</keyword>
<dbReference type="Proteomes" id="UP000736164">
    <property type="component" value="Unassembled WGS sequence"/>
</dbReference>
<dbReference type="InterPro" id="IPR033116">
    <property type="entry name" value="TRYPSIN_SER"/>
</dbReference>
<dbReference type="PROSITE" id="PS50240">
    <property type="entry name" value="TRYPSIN_DOM"/>
    <property type="match status" value="1"/>
</dbReference>
<dbReference type="InterPro" id="IPR002035">
    <property type="entry name" value="VWF_A"/>
</dbReference>
<dbReference type="PROSITE" id="PS50234">
    <property type="entry name" value="VWFA"/>
    <property type="match status" value="1"/>
</dbReference>
<evidence type="ECO:0000313" key="13">
    <source>
        <dbReference type="Proteomes" id="UP000736164"/>
    </source>
</evidence>
<dbReference type="AlphaFoldDB" id="A0A8J7T9Y3"/>
<dbReference type="PANTHER" id="PTHR24256">
    <property type="entry name" value="TRYPTASE-RELATED"/>
    <property type="match status" value="1"/>
</dbReference>
<dbReference type="InterPro" id="IPR009003">
    <property type="entry name" value="Peptidase_S1_PA"/>
</dbReference>
<evidence type="ECO:0000259" key="10">
    <source>
        <dbReference type="PROSITE" id="PS50234"/>
    </source>
</evidence>
<dbReference type="FunFam" id="2.40.10.10:FF:000054">
    <property type="entry name" value="Complement C1r subcomponent"/>
    <property type="match status" value="1"/>
</dbReference>
<dbReference type="GO" id="GO:0004252">
    <property type="term" value="F:serine-type endopeptidase activity"/>
    <property type="evidence" value="ECO:0007669"/>
    <property type="project" value="InterPro"/>
</dbReference>
<feature type="non-terminal residue" evidence="12">
    <location>
        <position position="370"/>
    </location>
</feature>
<dbReference type="PRINTS" id="PR00722">
    <property type="entry name" value="CHYMOTRYPSIN"/>
</dbReference>
<gene>
    <name evidence="12" type="primary">Klkb1</name>
    <name evidence="12" type="ORF">GTO95_0006012</name>
</gene>
<evidence type="ECO:0000256" key="8">
    <source>
        <dbReference type="ARBA" id="ARBA00024195"/>
    </source>
</evidence>
<feature type="region of interest" description="Disordered" evidence="9">
    <location>
        <begin position="1"/>
        <end position="21"/>
    </location>
</feature>
<organism evidence="12 13">
    <name type="scientific">Atractosteus spatula</name>
    <name type="common">Alligator gar</name>
    <name type="synonym">Lepisosteus spatula</name>
    <dbReference type="NCBI Taxonomy" id="7917"/>
    <lineage>
        <taxon>Eukaryota</taxon>
        <taxon>Metazoa</taxon>
        <taxon>Chordata</taxon>
        <taxon>Craniata</taxon>
        <taxon>Vertebrata</taxon>
        <taxon>Euteleostomi</taxon>
        <taxon>Actinopterygii</taxon>
        <taxon>Neopterygii</taxon>
        <taxon>Holostei</taxon>
        <taxon>Semionotiformes</taxon>
        <taxon>Lepisosteidae</taxon>
        <taxon>Atractosteus</taxon>
    </lineage>
</organism>
<keyword evidence="4" id="KW-0732">Signal</keyword>
<dbReference type="InterPro" id="IPR051487">
    <property type="entry name" value="Ser/Thr_Proteases_Immune/Dev"/>
</dbReference>
<dbReference type="GO" id="GO:0006508">
    <property type="term" value="P:proteolysis"/>
    <property type="evidence" value="ECO:0007669"/>
    <property type="project" value="InterPro"/>
</dbReference>
<dbReference type="InterPro" id="IPR043504">
    <property type="entry name" value="Peptidase_S1_PA_chymotrypsin"/>
</dbReference>
<name>A0A8J7T9Y3_ATRSP</name>
<dbReference type="GO" id="GO:0045087">
    <property type="term" value="P:innate immune response"/>
    <property type="evidence" value="ECO:0007669"/>
    <property type="project" value="UniProtKB-KW"/>
</dbReference>
<evidence type="ECO:0000256" key="7">
    <source>
        <dbReference type="ARBA" id="ARBA00023180"/>
    </source>
</evidence>
<keyword evidence="7" id="KW-0325">Glycoprotein</keyword>
<feature type="compositionally biased region" description="Polar residues" evidence="9">
    <location>
        <begin position="1"/>
        <end position="13"/>
    </location>
</feature>
<evidence type="ECO:0000256" key="6">
    <source>
        <dbReference type="ARBA" id="ARBA00023157"/>
    </source>
</evidence>
<dbReference type="Pfam" id="PF00089">
    <property type="entry name" value="Trypsin"/>
    <property type="match status" value="2"/>
</dbReference>
<dbReference type="PROSITE" id="PS00135">
    <property type="entry name" value="TRYPSIN_SER"/>
    <property type="match status" value="1"/>
</dbReference>
<reference evidence="12" key="1">
    <citation type="journal article" date="2021" name="Cell">
        <title>Tracing the genetic footprints of vertebrate landing in non-teleost ray-finned fishes.</title>
        <authorList>
            <person name="Bi X."/>
            <person name="Wang K."/>
            <person name="Yang L."/>
            <person name="Pan H."/>
            <person name="Jiang H."/>
            <person name="Wei Q."/>
            <person name="Fang M."/>
            <person name="Yu H."/>
            <person name="Zhu C."/>
            <person name="Cai Y."/>
            <person name="He Y."/>
            <person name="Gan X."/>
            <person name="Zeng H."/>
            <person name="Yu D."/>
            <person name="Zhu Y."/>
            <person name="Jiang H."/>
            <person name="Qiu Q."/>
            <person name="Yang H."/>
            <person name="Zhang Y.E."/>
            <person name="Wang W."/>
            <person name="Zhu M."/>
            <person name="He S."/>
            <person name="Zhang G."/>
        </authorList>
    </citation>
    <scope>NUCLEOTIDE SEQUENCE</scope>
    <source>
        <strain evidence="12">Allg_001</strain>
    </source>
</reference>
<evidence type="ECO:0000259" key="11">
    <source>
        <dbReference type="PROSITE" id="PS50240"/>
    </source>
</evidence>
<comment type="caution">
    <text evidence="12">The sequence shown here is derived from an EMBL/GenBank/DDBJ whole genome shotgun (WGS) entry which is preliminary data.</text>
</comment>
<dbReference type="InterPro" id="IPR001254">
    <property type="entry name" value="Trypsin_dom"/>
</dbReference>
<proteinExistence type="inferred from homology"/>
<protein>
    <submittedName>
        <fullName evidence="12">KLKB1 protein</fullName>
    </submittedName>
</protein>
<feature type="domain" description="VWFA" evidence="10">
    <location>
        <begin position="1"/>
        <end position="82"/>
    </location>
</feature>
<dbReference type="InterPro" id="IPR001314">
    <property type="entry name" value="Peptidase_S1A"/>
</dbReference>
<keyword evidence="2" id="KW-0964">Secreted</keyword>
<feature type="non-terminal residue" evidence="12">
    <location>
        <position position="1"/>
    </location>
</feature>
<dbReference type="GO" id="GO:0005576">
    <property type="term" value="C:extracellular region"/>
    <property type="evidence" value="ECO:0007669"/>
    <property type="project" value="UniProtKB-SubCell"/>
</dbReference>
<dbReference type="SUPFAM" id="SSF53300">
    <property type="entry name" value="vWA-like"/>
    <property type="match status" value="1"/>
</dbReference>
<dbReference type="InterPro" id="IPR036465">
    <property type="entry name" value="vWFA_dom_sf"/>
</dbReference>
<dbReference type="SMART" id="SM00020">
    <property type="entry name" value="Tryp_SPc"/>
    <property type="match status" value="1"/>
</dbReference>
<dbReference type="Gene3D" id="3.40.50.410">
    <property type="entry name" value="von Willebrand factor, type A domain"/>
    <property type="match status" value="1"/>
</dbReference>
<keyword evidence="3" id="KW-0399">Innate immunity</keyword>
<evidence type="ECO:0000256" key="4">
    <source>
        <dbReference type="ARBA" id="ARBA00022729"/>
    </source>
</evidence>
<evidence type="ECO:0000256" key="1">
    <source>
        <dbReference type="ARBA" id="ARBA00004613"/>
    </source>
</evidence>